<accession>A0A812KC42</accession>
<proteinExistence type="predicted"/>
<dbReference type="AlphaFoldDB" id="A0A812KC42"/>
<name>A0A812KC42_9DINO</name>
<organism evidence="1 2">
    <name type="scientific">Symbiodinium natans</name>
    <dbReference type="NCBI Taxonomy" id="878477"/>
    <lineage>
        <taxon>Eukaryota</taxon>
        <taxon>Sar</taxon>
        <taxon>Alveolata</taxon>
        <taxon>Dinophyceae</taxon>
        <taxon>Suessiales</taxon>
        <taxon>Symbiodiniaceae</taxon>
        <taxon>Symbiodinium</taxon>
    </lineage>
</organism>
<gene>
    <name evidence="1" type="ORF">SNAT2548_LOCUS8828</name>
</gene>
<protein>
    <recommendedName>
        <fullName evidence="3">C3H1-type domain-containing protein</fullName>
    </recommendedName>
</protein>
<keyword evidence="2" id="KW-1185">Reference proteome</keyword>
<dbReference type="Proteomes" id="UP000604046">
    <property type="component" value="Unassembled WGS sequence"/>
</dbReference>
<evidence type="ECO:0008006" key="3">
    <source>
        <dbReference type="Google" id="ProtNLM"/>
    </source>
</evidence>
<reference evidence="1" key="1">
    <citation type="submission" date="2021-02" db="EMBL/GenBank/DDBJ databases">
        <authorList>
            <person name="Dougan E. K."/>
            <person name="Rhodes N."/>
            <person name="Thang M."/>
            <person name="Chan C."/>
        </authorList>
    </citation>
    <scope>NUCLEOTIDE SEQUENCE</scope>
</reference>
<comment type="caution">
    <text evidence="1">The sequence shown here is derived from an EMBL/GenBank/DDBJ whole genome shotgun (WGS) entry which is preliminary data.</text>
</comment>
<dbReference type="EMBL" id="CAJNDS010000668">
    <property type="protein sequence ID" value="CAE7226560.1"/>
    <property type="molecule type" value="Genomic_DNA"/>
</dbReference>
<sequence>MSLTIGMMDSIVRPSLDPNSQRCRDNMRISIPEDAQDAYPPESVQIRNTFIHVATPNHEVEDASKHVFSCPASTIGWIQKLFEEDDAAELQPISTKQSSRPVICLEDALFDAVAHTPYAYDASHGPFSHGREELTELGARGLPAHLPSGGNPMHSSTGLPSIGSASHYTGECRPCAFLHAKGCVNGTSCSFCHLCDKGEKKRRQKAKKAMFQGLQGGA</sequence>
<dbReference type="OrthoDB" id="428404at2759"/>
<evidence type="ECO:0000313" key="1">
    <source>
        <dbReference type="EMBL" id="CAE7226560.1"/>
    </source>
</evidence>
<evidence type="ECO:0000313" key="2">
    <source>
        <dbReference type="Proteomes" id="UP000604046"/>
    </source>
</evidence>